<dbReference type="RefSeq" id="WP_170185690.1">
    <property type="nucleotide sequence ID" value="NZ_BAAAPR010000007.1"/>
</dbReference>
<sequence length="55" mass="6316">MRRLTTSPTATSTRQLLREARTRRTTTNIRPTHGTTGCRDCSMYRVRELAVHNAL</sequence>
<dbReference type="AlphaFoldDB" id="A0A542E382"/>
<dbReference type="EMBL" id="VFMN01000001">
    <property type="protein sequence ID" value="TQJ09694.1"/>
    <property type="molecule type" value="Genomic_DNA"/>
</dbReference>
<proteinExistence type="predicted"/>
<evidence type="ECO:0000256" key="1">
    <source>
        <dbReference type="SAM" id="MobiDB-lite"/>
    </source>
</evidence>
<evidence type="ECO:0000313" key="3">
    <source>
        <dbReference type="Proteomes" id="UP000317893"/>
    </source>
</evidence>
<evidence type="ECO:0000313" key="2">
    <source>
        <dbReference type="EMBL" id="TQJ09694.1"/>
    </source>
</evidence>
<accession>A0A542E382</accession>
<dbReference type="Proteomes" id="UP000317893">
    <property type="component" value="Unassembled WGS sequence"/>
</dbReference>
<feature type="compositionally biased region" description="Polar residues" evidence="1">
    <location>
        <begin position="1"/>
        <end position="12"/>
    </location>
</feature>
<name>A0A542E382_9MICO</name>
<feature type="region of interest" description="Disordered" evidence="1">
    <location>
        <begin position="1"/>
        <end position="36"/>
    </location>
</feature>
<protein>
    <submittedName>
        <fullName evidence="2">Uncharacterized protein</fullName>
    </submittedName>
</protein>
<reference evidence="2 3" key="1">
    <citation type="submission" date="2019-06" db="EMBL/GenBank/DDBJ databases">
        <title>Sequencing the genomes of 1000 actinobacteria strains.</title>
        <authorList>
            <person name="Klenk H.-P."/>
        </authorList>
    </citation>
    <scope>NUCLEOTIDE SEQUENCE [LARGE SCALE GENOMIC DNA]</scope>
    <source>
        <strain evidence="2 3">DSM 18607</strain>
    </source>
</reference>
<gene>
    <name evidence="2" type="ORF">FB458_2807</name>
</gene>
<organism evidence="2 3">
    <name type="scientific">Lapillicoccus jejuensis</name>
    <dbReference type="NCBI Taxonomy" id="402171"/>
    <lineage>
        <taxon>Bacteria</taxon>
        <taxon>Bacillati</taxon>
        <taxon>Actinomycetota</taxon>
        <taxon>Actinomycetes</taxon>
        <taxon>Micrococcales</taxon>
        <taxon>Intrasporangiaceae</taxon>
        <taxon>Lapillicoccus</taxon>
    </lineage>
</organism>
<keyword evidence="3" id="KW-1185">Reference proteome</keyword>
<comment type="caution">
    <text evidence="2">The sequence shown here is derived from an EMBL/GenBank/DDBJ whole genome shotgun (WGS) entry which is preliminary data.</text>
</comment>